<dbReference type="EMBL" id="JAESHT010000007">
    <property type="protein sequence ID" value="MBL3673903.1"/>
    <property type="molecule type" value="Genomic_DNA"/>
</dbReference>
<keyword evidence="2 9" id="KW-0813">Transport</keyword>
<dbReference type="PANTHER" id="PTHR35011:SF10">
    <property type="entry name" value="TRAP TRANSPORTER SMALL PERMEASE PROTEIN"/>
    <property type="match status" value="1"/>
</dbReference>
<name>A0ABS1S5C2_9RHOB</name>
<keyword evidence="3" id="KW-1003">Cell membrane</keyword>
<comment type="subcellular location">
    <subcellularLocation>
        <location evidence="1 9">Cell inner membrane</location>
        <topology evidence="1 9">Multi-pass membrane protein</topology>
    </subcellularLocation>
</comment>
<dbReference type="PANTHER" id="PTHR35011">
    <property type="entry name" value="2,3-DIKETO-L-GULONATE TRAP TRANSPORTER SMALL PERMEASE PROTEIN YIAM"/>
    <property type="match status" value="1"/>
</dbReference>
<gene>
    <name evidence="11" type="ORF">JL111_10430</name>
</gene>
<keyword evidence="7 9" id="KW-0472">Membrane</keyword>
<evidence type="ECO:0000256" key="9">
    <source>
        <dbReference type="RuleBase" id="RU369079"/>
    </source>
</evidence>
<organism evidence="11 12">
    <name type="scientific">Paracoccus aerius</name>
    <dbReference type="NCBI Taxonomy" id="1915382"/>
    <lineage>
        <taxon>Bacteria</taxon>
        <taxon>Pseudomonadati</taxon>
        <taxon>Pseudomonadota</taxon>
        <taxon>Alphaproteobacteria</taxon>
        <taxon>Rhodobacterales</taxon>
        <taxon>Paracoccaceae</taxon>
        <taxon>Paracoccus</taxon>
    </lineage>
</organism>
<dbReference type="InterPro" id="IPR055348">
    <property type="entry name" value="DctQ"/>
</dbReference>
<feature type="transmembrane region" description="Helical" evidence="9">
    <location>
        <begin position="21"/>
        <end position="54"/>
    </location>
</feature>
<evidence type="ECO:0000256" key="7">
    <source>
        <dbReference type="ARBA" id="ARBA00023136"/>
    </source>
</evidence>
<dbReference type="Proteomes" id="UP000644749">
    <property type="component" value="Unassembled WGS sequence"/>
</dbReference>
<evidence type="ECO:0000256" key="6">
    <source>
        <dbReference type="ARBA" id="ARBA00022989"/>
    </source>
</evidence>
<evidence type="ECO:0000259" key="10">
    <source>
        <dbReference type="Pfam" id="PF04290"/>
    </source>
</evidence>
<accession>A0ABS1S5C2</accession>
<protein>
    <recommendedName>
        <fullName evidence="9">TRAP transporter small permease protein</fullName>
    </recommendedName>
</protein>
<keyword evidence="6 9" id="KW-1133">Transmembrane helix</keyword>
<comment type="similarity">
    <text evidence="8 9">Belongs to the TRAP transporter small permease family.</text>
</comment>
<evidence type="ECO:0000256" key="1">
    <source>
        <dbReference type="ARBA" id="ARBA00004429"/>
    </source>
</evidence>
<reference evidence="11 12" key="1">
    <citation type="submission" date="2021-01" db="EMBL/GenBank/DDBJ databases">
        <title>011410 draft genome.</title>
        <authorList>
            <person name="Lang L."/>
        </authorList>
    </citation>
    <scope>NUCLEOTIDE SEQUENCE [LARGE SCALE GENOMIC DNA]</scope>
    <source>
        <strain evidence="11 12">KCTC 42845</strain>
    </source>
</reference>
<proteinExistence type="inferred from homology"/>
<dbReference type="InterPro" id="IPR007387">
    <property type="entry name" value="TRAP_DctQ"/>
</dbReference>
<keyword evidence="4 9" id="KW-0997">Cell inner membrane</keyword>
<comment type="caution">
    <text evidence="11">The sequence shown here is derived from an EMBL/GenBank/DDBJ whole genome shotgun (WGS) entry which is preliminary data.</text>
</comment>
<evidence type="ECO:0000256" key="5">
    <source>
        <dbReference type="ARBA" id="ARBA00022692"/>
    </source>
</evidence>
<keyword evidence="5 9" id="KW-0812">Transmembrane</keyword>
<dbReference type="Pfam" id="PF04290">
    <property type="entry name" value="DctQ"/>
    <property type="match status" value="1"/>
</dbReference>
<feature type="transmembrane region" description="Helical" evidence="9">
    <location>
        <begin position="146"/>
        <end position="170"/>
    </location>
</feature>
<evidence type="ECO:0000256" key="8">
    <source>
        <dbReference type="ARBA" id="ARBA00038436"/>
    </source>
</evidence>
<evidence type="ECO:0000256" key="4">
    <source>
        <dbReference type="ARBA" id="ARBA00022519"/>
    </source>
</evidence>
<feature type="domain" description="Tripartite ATP-independent periplasmic transporters DctQ component" evidence="10">
    <location>
        <begin position="44"/>
        <end position="174"/>
    </location>
</feature>
<sequence length="178" mass="18732">MTMARPSGDHKVAAGRHGSAWTLLAWPIHALAAVSAALVAVGFAAVVVAVFYRYLLGAPLNGVDELTGYLVVAIASCGLGSALLLDQHIGVDILTASTGPRARRGLEIWAALCVLGCAAILTWSAWHTVMFNRDFGTYSTGPLEVPVWWVQAPMVPGAIVLGLSALLRLLRAMKGDET</sequence>
<evidence type="ECO:0000313" key="12">
    <source>
        <dbReference type="Proteomes" id="UP000644749"/>
    </source>
</evidence>
<evidence type="ECO:0000256" key="3">
    <source>
        <dbReference type="ARBA" id="ARBA00022475"/>
    </source>
</evidence>
<dbReference type="RefSeq" id="WP_191311220.1">
    <property type="nucleotide sequence ID" value="NZ_BNCL01000012.1"/>
</dbReference>
<evidence type="ECO:0000313" key="11">
    <source>
        <dbReference type="EMBL" id="MBL3673903.1"/>
    </source>
</evidence>
<comment type="function">
    <text evidence="9">Part of the tripartite ATP-independent periplasmic (TRAP) transport system.</text>
</comment>
<feature type="transmembrane region" description="Helical" evidence="9">
    <location>
        <begin position="106"/>
        <end position="126"/>
    </location>
</feature>
<evidence type="ECO:0000256" key="2">
    <source>
        <dbReference type="ARBA" id="ARBA00022448"/>
    </source>
</evidence>
<feature type="transmembrane region" description="Helical" evidence="9">
    <location>
        <begin position="66"/>
        <end position="85"/>
    </location>
</feature>
<keyword evidence="12" id="KW-1185">Reference proteome</keyword>
<comment type="subunit">
    <text evidence="9">The complex comprises the extracytoplasmic solute receptor protein and the two transmembrane proteins.</text>
</comment>